<keyword evidence="23" id="KW-1185">Reference proteome</keyword>
<dbReference type="FunFam" id="2.60.120.260:FF:000189">
    <property type="entry name" value="Teneurin-m-like Protein"/>
    <property type="match status" value="1"/>
</dbReference>
<evidence type="ECO:0000256" key="20">
    <source>
        <dbReference type="SAM" id="MobiDB-lite"/>
    </source>
</evidence>
<dbReference type="InterPro" id="IPR006530">
    <property type="entry name" value="YD"/>
</dbReference>
<dbReference type="InterPro" id="IPR057627">
    <property type="entry name" value="FN-plug_TEN1-4"/>
</dbReference>
<feature type="region of interest" description="Disordered" evidence="20">
    <location>
        <begin position="2969"/>
        <end position="3003"/>
    </location>
</feature>
<keyword evidence="8" id="KW-0130">Cell adhesion</keyword>
<evidence type="ECO:0000256" key="17">
    <source>
        <dbReference type="ARBA" id="ARBA00034102"/>
    </source>
</evidence>
<comment type="similarity">
    <text evidence="2">Belongs to the tenascin family. Teneurin subfamily.</text>
</comment>
<dbReference type="Proteomes" id="UP001566132">
    <property type="component" value="Unassembled WGS sequence"/>
</dbReference>
<feature type="disulfide bond" evidence="19">
    <location>
        <begin position="830"/>
        <end position="839"/>
    </location>
</feature>
<evidence type="ECO:0000256" key="8">
    <source>
        <dbReference type="ARBA" id="ARBA00022889"/>
    </source>
</evidence>
<keyword evidence="12" id="KW-0472">Membrane</keyword>
<evidence type="ECO:0000256" key="14">
    <source>
        <dbReference type="ARBA" id="ARBA00023180"/>
    </source>
</evidence>
<proteinExistence type="inferred from homology"/>
<feature type="compositionally biased region" description="Polar residues" evidence="20">
    <location>
        <begin position="264"/>
        <end position="284"/>
    </location>
</feature>
<evidence type="ECO:0000256" key="12">
    <source>
        <dbReference type="ARBA" id="ARBA00023136"/>
    </source>
</evidence>
<dbReference type="InterPro" id="IPR056820">
    <property type="entry name" value="TEN_TTR-like"/>
</dbReference>
<reference evidence="22 23" key="1">
    <citation type="submission" date="2024-05" db="EMBL/GenBank/DDBJ databases">
        <title>Genetic variation in Jamaican populations of the coffee berry borer (Hypothenemus hampei).</title>
        <authorList>
            <person name="Errbii M."/>
            <person name="Myrie A."/>
        </authorList>
    </citation>
    <scope>NUCLEOTIDE SEQUENCE [LARGE SCALE GENOMIC DNA]</scope>
    <source>
        <strain evidence="22">JA-Hopewell-2020-01-JO</strain>
        <tissue evidence="22">Whole body</tissue>
    </source>
</reference>
<evidence type="ECO:0000256" key="18">
    <source>
        <dbReference type="ARBA" id="ARBA00084038"/>
    </source>
</evidence>
<dbReference type="InterPro" id="IPR011041">
    <property type="entry name" value="Quinoprot_gluc/sorb_DH_b-prop"/>
</dbReference>
<keyword evidence="5" id="KW-0771">Synaptosome</keyword>
<dbReference type="Gene3D" id="2.60.120.260">
    <property type="entry name" value="Galactose-binding domain-like"/>
    <property type="match status" value="1"/>
</dbReference>
<evidence type="ECO:0000256" key="13">
    <source>
        <dbReference type="ARBA" id="ARBA00023157"/>
    </source>
</evidence>
<dbReference type="Pfam" id="PF25023">
    <property type="entry name" value="TEN_YD-shell"/>
    <property type="match status" value="1"/>
</dbReference>
<dbReference type="PANTHER" id="PTHR11219">
    <property type="entry name" value="TENEURIN AND N-ACETYLGLUCOSAMINE-1-PHOSPHODIESTER ALPHA-N-ACETYLGLUCOSAMINIDASE"/>
    <property type="match status" value="1"/>
</dbReference>
<dbReference type="GO" id="GO:0016200">
    <property type="term" value="P:synaptic target attraction"/>
    <property type="evidence" value="ECO:0007669"/>
    <property type="project" value="UniProtKB-ARBA"/>
</dbReference>
<dbReference type="FunFam" id="2.180.10.10:FF:000008">
    <property type="entry name" value="Odz, odd Oz/ten-m homolog"/>
    <property type="match status" value="1"/>
</dbReference>
<dbReference type="GO" id="GO:0046982">
    <property type="term" value="F:protein heterodimerization activity"/>
    <property type="evidence" value="ECO:0007669"/>
    <property type="project" value="UniProtKB-ARBA"/>
</dbReference>
<dbReference type="GO" id="GO:0048513">
    <property type="term" value="P:animal organ development"/>
    <property type="evidence" value="ECO:0007669"/>
    <property type="project" value="UniProtKB-ARBA"/>
</dbReference>
<dbReference type="PANTHER" id="PTHR11219:SF72">
    <property type="entry name" value="TENEURIN-M"/>
    <property type="match status" value="1"/>
</dbReference>
<dbReference type="InterPro" id="IPR056822">
    <property type="entry name" value="TEN_NHL"/>
</dbReference>
<dbReference type="GO" id="GO:0043005">
    <property type="term" value="C:neuron projection"/>
    <property type="evidence" value="ECO:0007669"/>
    <property type="project" value="UniProtKB-KW"/>
</dbReference>
<evidence type="ECO:0000256" key="6">
    <source>
        <dbReference type="ARBA" id="ARBA00022692"/>
    </source>
</evidence>
<organism evidence="22 23">
    <name type="scientific">Hypothenemus hampei</name>
    <name type="common">Coffee berry borer</name>
    <dbReference type="NCBI Taxonomy" id="57062"/>
    <lineage>
        <taxon>Eukaryota</taxon>
        <taxon>Metazoa</taxon>
        <taxon>Ecdysozoa</taxon>
        <taxon>Arthropoda</taxon>
        <taxon>Hexapoda</taxon>
        <taxon>Insecta</taxon>
        <taxon>Pterygota</taxon>
        <taxon>Neoptera</taxon>
        <taxon>Endopterygota</taxon>
        <taxon>Coleoptera</taxon>
        <taxon>Polyphaga</taxon>
        <taxon>Cucujiformia</taxon>
        <taxon>Curculionidae</taxon>
        <taxon>Scolytinae</taxon>
        <taxon>Hypothenemus</taxon>
    </lineage>
</organism>
<evidence type="ECO:0000256" key="7">
    <source>
        <dbReference type="ARBA" id="ARBA00022737"/>
    </source>
</evidence>
<dbReference type="GO" id="GO:0097090">
    <property type="term" value="P:presynaptic membrane organization"/>
    <property type="evidence" value="ECO:0007669"/>
    <property type="project" value="UniProtKB-ARBA"/>
</dbReference>
<evidence type="ECO:0000256" key="16">
    <source>
        <dbReference type="ARBA" id="ARBA00034100"/>
    </source>
</evidence>
<dbReference type="Pfam" id="PF24329">
    <property type="entry name" value="FN-plug_TEN1-4"/>
    <property type="match status" value="1"/>
</dbReference>
<dbReference type="InterPro" id="IPR057629">
    <property type="entry name" value="Teneurin1-4_GBD"/>
</dbReference>
<dbReference type="Pfam" id="PF25021">
    <property type="entry name" value="TEN_NHL"/>
    <property type="match status" value="2"/>
</dbReference>
<keyword evidence="7" id="KW-0677">Repeat</keyword>
<evidence type="ECO:0000256" key="15">
    <source>
        <dbReference type="ARBA" id="ARBA00023257"/>
    </source>
</evidence>
<dbReference type="Gene3D" id="2.180.10.10">
    <property type="entry name" value="RHS repeat-associated core"/>
    <property type="match status" value="1"/>
</dbReference>
<dbReference type="GO" id="GO:0001941">
    <property type="term" value="P:postsynaptic membrane organization"/>
    <property type="evidence" value="ECO:0007669"/>
    <property type="project" value="UniProtKB-ARBA"/>
</dbReference>
<evidence type="ECO:0000313" key="22">
    <source>
        <dbReference type="EMBL" id="KAL1505459.1"/>
    </source>
</evidence>
<keyword evidence="11" id="KW-0770">Synapse</keyword>
<keyword evidence="4 19" id="KW-0245">EGF-like domain</keyword>
<dbReference type="PROSITE" id="PS50026">
    <property type="entry name" value="EGF_3"/>
    <property type="match status" value="3"/>
</dbReference>
<dbReference type="GO" id="GO:0051124">
    <property type="term" value="P:synaptic assembly at neuromuscular junction"/>
    <property type="evidence" value="ECO:0007669"/>
    <property type="project" value="UniProtKB-ARBA"/>
</dbReference>
<dbReference type="GO" id="GO:0043025">
    <property type="term" value="C:neuronal cell body"/>
    <property type="evidence" value="ECO:0007669"/>
    <property type="project" value="UniProtKB-ARBA"/>
</dbReference>
<dbReference type="GO" id="GO:0099559">
    <property type="term" value="P:maintenance of alignment of postsynaptic density and presynaptic active zone"/>
    <property type="evidence" value="ECO:0007669"/>
    <property type="project" value="UniProtKB-ARBA"/>
</dbReference>
<feature type="disulfide bond" evidence="19">
    <location>
        <begin position="998"/>
        <end position="1007"/>
    </location>
</feature>
<evidence type="ECO:0000256" key="5">
    <source>
        <dbReference type="ARBA" id="ARBA00022599"/>
    </source>
</evidence>
<comment type="caution">
    <text evidence="22">The sequence shown here is derived from an EMBL/GenBank/DDBJ whole genome shotgun (WGS) entry which is preliminary data.</text>
</comment>
<feature type="region of interest" description="Disordered" evidence="20">
    <location>
        <begin position="247"/>
        <end position="284"/>
    </location>
</feature>
<dbReference type="GO" id="GO:0042803">
    <property type="term" value="F:protein homodimerization activity"/>
    <property type="evidence" value="ECO:0007669"/>
    <property type="project" value="UniProtKB-ARBA"/>
</dbReference>
<dbReference type="SUPFAM" id="SSF101898">
    <property type="entry name" value="NHL repeat"/>
    <property type="match status" value="1"/>
</dbReference>
<dbReference type="InterPro" id="IPR056823">
    <property type="entry name" value="TEN-like_YD-shell"/>
</dbReference>
<dbReference type="InterPro" id="IPR000742">
    <property type="entry name" value="EGF"/>
</dbReference>
<dbReference type="Pfam" id="PF25020">
    <property type="entry name" value="TTR_TEN1-4"/>
    <property type="match status" value="1"/>
</dbReference>
<dbReference type="InterPro" id="IPR011042">
    <property type="entry name" value="6-blade_b-propeller_TolB-like"/>
</dbReference>
<dbReference type="Gene3D" id="2.120.10.30">
    <property type="entry name" value="TolB, C-terminal domain"/>
    <property type="match status" value="2"/>
</dbReference>
<dbReference type="FunFam" id="2.10.25.10:FF:000021">
    <property type="entry name" value="Teneurin transmembrane protein 2"/>
    <property type="match status" value="2"/>
</dbReference>
<dbReference type="FunFam" id="2.10.25.10:FF:000013">
    <property type="entry name" value="Teneurin transmembrane protein 4"/>
    <property type="match status" value="1"/>
</dbReference>
<evidence type="ECO:0000256" key="11">
    <source>
        <dbReference type="ARBA" id="ARBA00023018"/>
    </source>
</evidence>
<name>A0ABD1EXP4_HYPHA</name>
<dbReference type="GO" id="GO:0007155">
    <property type="term" value="P:cell adhesion"/>
    <property type="evidence" value="ECO:0007669"/>
    <property type="project" value="UniProtKB-KW"/>
</dbReference>
<dbReference type="GO" id="GO:2000331">
    <property type="term" value="P:regulation of terminal button organization"/>
    <property type="evidence" value="ECO:0007669"/>
    <property type="project" value="UniProtKB-ARBA"/>
</dbReference>
<evidence type="ECO:0000256" key="4">
    <source>
        <dbReference type="ARBA" id="ARBA00022536"/>
    </source>
</evidence>
<keyword evidence="14" id="KW-0325">Glycoprotein</keyword>
<dbReference type="InterPro" id="IPR051216">
    <property type="entry name" value="Teneurin"/>
</dbReference>
<feature type="compositionally biased region" description="Basic residues" evidence="20">
    <location>
        <begin position="2984"/>
        <end position="3003"/>
    </location>
</feature>
<feature type="compositionally biased region" description="Polar residues" evidence="20">
    <location>
        <begin position="321"/>
        <end position="330"/>
    </location>
</feature>
<evidence type="ECO:0000256" key="19">
    <source>
        <dbReference type="PROSITE-ProRule" id="PRU00076"/>
    </source>
</evidence>
<gene>
    <name evidence="22" type="ORF">ABEB36_005027</name>
</gene>
<feature type="domain" description="EGF-like" evidence="21">
    <location>
        <begin position="808"/>
        <end position="840"/>
    </location>
</feature>
<dbReference type="NCBIfam" id="TIGR01643">
    <property type="entry name" value="YD_repeat_2x"/>
    <property type="match status" value="1"/>
</dbReference>
<dbReference type="GO" id="GO:0034110">
    <property type="term" value="P:regulation of homotypic cell-cell adhesion"/>
    <property type="evidence" value="ECO:0007669"/>
    <property type="project" value="UniProtKB-ARBA"/>
</dbReference>
<feature type="domain" description="EGF-like" evidence="21">
    <location>
        <begin position="972"/>
        <end position="1008"/>
    </location>
</feature>
<protein>
    <recommendedName>
        <fullName evidence="18">Tenascin-like protein</fullName>
    </recommendedName>
</protein>
<keyword evidence="10" id="KW-1133">Transmembrane helix</keyword>
<dbReference type="GO" id="GO:0048790">
    <property type="term" value="P:maintenance of presynaptic active zone structure"/>
    <property type="evidence" value="ECO:0007669"/>
    <property type="project" value="UniProtKB-ARBA"/>
</dbReference>
<evidence type="ECO:0000256" key="3">
    <source>
        <dbReference type="ARBA" id="ARBA00022475"/>
    </source>
</evidence>
<evidence type="ECO:0000256" key="9">
    <source>
        <dbReference type="ARBA" id="ARBA00022902"/>
    </source>
</evidence>
<evidence type="ECO:0000313" key="23">
    <source>
        <dbReference type="Proteomes" id="UP001566132"/>
    </source>
</evidence>
<keyword evidence="13 19" id="KW-1015">Disulfide bond</keyword>
<feature type="domain" description="EGF-like" evidence="21">
    <location>
        <begin position="770"/>
        <end position="806"/>
    </location>
</feature>
<dbReference type="Pfam" id="PF25024">
    <property type="entry name" value="EGF_TEN"/>
    <property type="match status" value="1"/>
</dbReference>
<dbReference type="FunFam" id="2.10.25.10:FF:000474">
    <property type="entry name" value="Teneurin transmembrane protein 2"/>
    <property type="match status" value="1"/>
</dbReference>
<feature type="compositionally biased region" description="Polar residues" evidence="20">
    <location>
        <begin position="341"/>
        <end position="356"/>
    </location>
</feature>
<dbReference type="PROSITE" id="PS00022">
    <property type="entry name" value="EGF_1"/>
    <property type="match status" value="4"/>
</dbReference>
<dbReference type="GO" id="GO:0007274">
    <property type="term" value="P:neuromuscular synaptic transmission"/>
    <property type="evidence" value="ECO:0007669"/>
    <property type="project" value="UniProtKB-ARBA"/>
</dbReference>
<keyword evidence="6" id="KW-0812">Transmembrane</keyword>
<sequence>MISPYAYGPLQRPVEENELYTERYALYDRYDQFDEVHNTAPPQYSPPGEYTEAVPQYSQCCLLDNAPRPPDVPPRNPTMNRLNGRLASAPPQDPNQDFEPSCLVRTPSGNVYIPSGTLNHSKNSVIDYKANSSCSSPSKDMKNSLPGGGAVIGTNSLPYGAHNPVLPVRNNLRRPNSSHFPPAASRFHFNKGLASRCTWKCTAIAFIVLCIVLTAALSYISASSLLNWSYQSTKHCAVLVDGGTQIVPAPNGAPSETDPPSTPNRPNGSNQCQPSSNEGKSNSVPLYSRIRRDVSESHAVLSLNSTNSSAPLSNFSSEHVSSLHVSTQGPEGSPLHDSRSSDAFISTNSPTTSSSFIEEGTEKTTTDIGDLDALYGELVDSGDSSIFEHEHTNEIQHDGPVFTYEQDISAEKKISETSEEIIDVNLAVPPQREFFKESQSTKSTNSTPIEPIVKIFQIPTPNPQFNPKNTLNRVQVNVTIATDPDLKNPYQTQSVYVLSVSVPTDGGDLNIKDDASFTEHQEVKKTNSEHAELQPGGACECECPCLYGSHELLDLNTTYYDDYDLFHSKESRGKTTGSISNWSTTESTFSTTNCPEVTTKLPPPPTILILEGVKTFPLNSFPPDGTTFSQTQLGQRLTKEIPPYGYWNMQFYHPEPAYVKFEYSIPRGASIGVYARRNALPTHTHYDILEVLSGFKARSTRASHSIVKKEVTHYMEQGHWFMSLYNDDGDPQEVTLEAEIADDMTHNCPNGCSGKGECLMGHCQCNPGFGGDDCSESVCPVLCSQRGEYINGECQCNPGWKGKECELRHDECEVPDCNGHGHCANGKCNCIRGYKGKFCEEADCPHPTCSGHGYCLEGSCICKKGWKGLDCSQMDKDALQCLPDCSGHGSFDLESQTCTCEPRWSGEDCSKELCDLDCGNNGHCVSEACHCDPGWSGEYCNLKQCDLRCNEHGQCKNGTCLCVTGWNGKHCTIEGCPNSCSSHGQCRFNGDGMWECKCDNGWDGPDCSILLEQNCNDGRDNDKDGLSDCEDPECCSSPACKTSQLCVSSPKPIDILLRKQPPAITASFFERMKFLIDEGSLQNYARQETFNESVFWNHFNTSRSAVVRGRVVTQMGTGLMGVRVSTSTPLEGFTLTRDDGWFDLLVNGGGAVTLQFGRSPFRPQSYIVYVPWNEVVIIDNIVMTLGEEKAVSTIAQPCITHDYDTMKPVVLATWKHGFQGACPDKSAILAESQVIQESLGIPGTGLHLVYHSSRAAGYLSTIQLQLTPDVIPPTLKLIHLRITIEGILFEKNFEADPIIKFTYAWNRLNVYRQRVYGVTTAIVKVGYQYSDCKDIIWDVQTTKLSGHDMSISDVGGWNLDIHHRYNFHEGILQKGDGSNIYLKHKPRVILTTMGDGHQRSLECTDCDGQALKQRLLAPVALTSDRDGSIFVGDFNLIRKIQTDGSVRTLVRLNATRVSYRYHMALSPMDGSLYISDPESHQIIKVRSTSDFGDPDRNWESVVGSGERCLPGDEAHCGDGALARDAKLAYPKGVAVSNDNVLYFADGTNIRMVDRDGIVTTVIGNHMHKSHWKPLPCEGTLNIEEVHLRWPTELAINPLDNTLHIIDDHMILQLTSDGRVKVIAGNLFTTPKLVRNLIIKIMKFLGRPLHCPSPLIGYDIDLATHATLVMPQSIAFSSAGDLYVAESDSQRINRIRVIGTDGKISPYAGAESKCNCLERGCDCFEADHYLASNSKFNTISAVTVSPDGHVHIGDQANYRIRSVMASIPDSSISREYEIYSPETQEIYIFNRFGQHIATKNILTGETSYLFTYNVNTSNGKLSTVTDAAGNKVFLLRDYSSQVNSIENTKGQKCRLKMSRMRMLHELSTPDNYNVTFDYHGPTGLLRTKIDSSGRSYVYNYDEFGRLTSAVTPTGKVISLSFDLSVKGATVRVSENDDKQVAMLIKGSSVSTQIDGIENKIVLYPDGGVASLTAWSHTTTTDTVPYNILADKEPLLAESYPVPSKQRTELGGDLANRFEWRYYIRPNQNAKGNKNIPRSIAKVGKKLRINGENVLTMEYDRETASVSVFMDDKVDLLNVTYDRSSRPIRFGPKNGVFREVELEYDRFSRLSSWKWGELSETYGFDRAGRLSEIKYADGSSLQYAFKDMFSSLPLKVTTPRGSDYLLQYDDSGALQSLTTPRGHIHTFSLQTSLGFFKYQYFSPMNRHPYEITYNDDGQILSKIFPHQSARVSYVYDSAGRLETTLAGMSSTHYTYHDILGLVKNVEIVEPNFELKQEFKYHSGLTKEEKLKFNVKSGLDNAHYKYQYDGNARLSSIDVDINGKELPTLKLKYNQNLGALENISDLRIYRNTFNRSVMQDINKQFFSITDYDDHGRLKSVLINIKSFDVFRMELEYDFRNRIKQQKLLVGRTQFMDRISYNSDGHVLEVIGTSNWKYVYDENGNIQAIIKEKEKTTLGYDSGDRVVQYGDIEFNSYDNSGFVVRRGEQKYRFNPKGEFVKIFNKYTELMNSSILGQLIHAFERDKFQTWYFYDDKSRLIAWNDDKGNVTQYFYSNPSTPDLVTHLHFPKTARTFRFLYDTRNVLIALETTEQRFYVASDQNASPLALFDINGNLIKEIRRTPFGHIILDTNPDFYLPIDFHGGIYDPNTKLVYINKRFYDPIVGQWLTPAWEKLASKLTTPTDIFIYRFLNNDPINAKYSTHYMTGLKSWLQLYGYDIEKMLGSEYVGKLVYTPKATVSAPQLAPDFGIMSGLQCMVDKINEKFTDINFVPKPLLKKEPKTRNLLPRVAYRKSVFGEGVLISRVGNRALVSVVEGVNGVVQDVVTSVFNNSYFLNLQFSIHEQDFFYFVKDNILKIRDDLEELRRLGGMFNVSTHEITEHGSATPLKELRLHNPDAVVIIKYGADPKQETHKILRHAHKRAIERAWEIEKQLIAAGFQGRGEWTEEEKEELVSHGDVDGYEGVDIHSIHKYPQLADDPGNVAFQRDSKRKRRKSGTRRSRIHRHDS</sequence>
<evidence type="ECO:0000256" key="2">
    <source>
        <dbReference type="ARBA" id="ARBA00009385"/>
    </source>
</evidence>
<accession>A0ABD1EXP4</accession>
<keyword evidence="3" id="KW-1003">Cell membrane</keyword>
<dbReference type="InterPro" id="IPR028916">
    <property type="entry name" value="Tox-GHH_dom"/>
</dbReference>
<keyword evidence="15" id="KW-0628">Postsynaptic cell membrane</keyword>
<comment type="caution">
    <text evidence="19">Lacks conserved residue(s) required for the propagation of feature annotation.</text>
</comment>
<dbReference type="SUPFAM" id="SSF50952">
    <property type="entry name" value="Soluble quinoprotein glucose dehydrogenase"/>
    <property type="match status" value="1"/>
</dbReference>
<dbReference type="Pfam" id="PF15636">
    <property type="entry name" value="Tox-GHH"/>
    <property type="match status" value="1"/>
</dbReference>
<feature type="region of interest" description="Disordered" evidence="20">
    <location>
        <begin position="321"/>
        <end position="364"/>
    </location>
</feature>
<dbReference type="GO" id="GO:0040017">
    <property type="term" value="P:positive regulation of locomotion"/>
    <property type="evidence" value="ECO:0007669"/>
    <property type="project" value="UniProtKB-ARBA"/>
</dbReference>
<dbReference type="Gene3D" id="2.10.25.10">
    <property type="entry name" value="Laminin"/>
    <property type="match status" value="6"/>
</dbReference>
<dbReference type="FunFam" id="2.120.10.30:FF:000033">
    <property type="entry name" value="teneurin-a isoform X3"/>
    <property type="match status" value="1"/>
</dbReference>
<dbReference type="GO" id="GO:0031594">
    <property type="term" value="C:neuromuscular junction"/>
    <property type="evidence" value="ECO:0007669"/>
    <property type="project" value="UniProtKB-ARBA"/>
</dbReference>
<evidence type="ECO:0000259" key="21">
    <source>
        <dbReference type="PROSITE" id="PS50026"/>
    </source>
</evidence>
<dbReference type="Pfam" id="PF23093">
    <property type="entry name" value="GBD_Tenm3"/>
    <property type="match status" value="1"/>
</dbReference>
<evidence type="ECO:0000256" key="1">
    <source>
        <dbReference type="ARBA" id="ARBA00004167"/>
    </source>
</evidence>
<dbReference type="GO" id="GO:0048499">
    <property type="term" value="P:synaptic vesicle membrane organization"/>
    <property type="evidence" value="ECO:0007669"/>
    <property type="project" value="UniProtKB-ARBA"/>
</dbReference>
<comment type="subcellular location">
    <subcellularLocation>
        <location evidence="1">Membrane</location>
        <topology evidence="1">Single-pass membrane protein</topology>
    </subcellularLocation>
    <subcellularLocation>
        <location evidence="16">Postsynaptic cell membrane</location>
    </subcellularLocation>
    <subcellularLocation>
        <location evidence="17">Synapse</location>
        <location evidence="17">Synaptosome</location>
    </subcellularLocation>
</comment>
<feature type="disulfide bond" evidence="19">
    <location>
        <begin position="976"/>
        <end position="986"/>
    </location>
</feature>
<dbReference type="EMBL" id="JBDJPC010000004">
    <property type="protein sequence ID" value="KAL1505459.1"/>
    <property type="molecule type" value="Genomic_DNA"/>
</dbReference>
<feature type="disulfide bond" evidence="19">
    <location>
        <begin position="796"/>
        <end position="805"/>
    </location>
</feature>
<evidence type="ECO:0000256" key="10">
    <source>
        <dbReference type="ARBA" id="ARBA00022989"/>
    </source>
</evidence>
<dbReference type="GO" id="GO:0034116">
    <property type="term" value="P:positive regulation of heterotypic cell-cell adhesion"/>
    <property type="evidence" value="ECO:0007669"/>
    <property type="project" value="UniProtKB-ARBA"/>
</dbReference>
<keyword evidence="9" id="KW-0524">Neurogenesis</keyword>
<dbReference type="SMART" id="SM00181">
    <property type="entry name" value="EGF"/>
    <property type="match status" value="8"/>
</dbReference>
<dbReference type="GO" id="GO:0045211">
    <property type="term" value="C:postsynaptic membrane"/>
    <property type="evidence" value="ECO:0007669"/>
    <property type="project" value="UniProtKB-SubCell"/>
</dbReference>
<dbReference type="PROSITE" id="PS01186">
    <property type="entry name" value="EGF_2"/>
    <property type="match status" value="3"/>
</dbReference>